<dbReference type="InterPro" id="IPR057645">
    <property type="entry name" value="TXNDC16_3rd"/>
</dbReference>
<dbReference type="Proteomes" id="UP000823561">
    <property type="component" value="Chromosome 1"/>
</dbReference>
<dbReference type="InterPro" id="IPR057639">
    <property type="entry name" value="TXNDC16_N"/>
</dbReference>
<dbReference type="InterPro" id="IPR036249">
    <property type="entry name" value="Thioredoxin-like_sf"/>
</dbReference>
<feature type="compositionally biased region" description="Basic and acidic residues" evidence="1">
    <location>
        <begin position="784"/>
        <end position="794"/>
    </location>
</feature>
<dbReference type="Pfam" id="PF13848">
    <property type="entry name" value="Thioredoxin_6"/>
    <property type="match status" value="1"/>
</dbReference>
<dbReference type="Pfam" id="PF24509">
    <property type="entry name" value="TXNDC16_2nd"/>
    <property type="match status" value="1"/>
</dbReference>
<dbReference type="InterPro" id="IPR013766">
    <property type="entry name" value="Thioredoxin_domain"/>
</dbReference>
<evidence type="ECO:0000259" key="4">
    <source>
        <dbReference type="Pfam" id="PF24508"/>
    </source>
</evidence>
<evidence type="ECO:0000313" key="8">
    <source>
        <dbReference type="Proteomes" id="UP000823561"/>
    </source>
</evidence>
<evidence type="ECO:0000313" key="7">
    <source>
        <dbReference type="EMBL" id="KAG5285233.1"/>
    </source>
</evidence>
<evidence type="ECO:0000256" key="2">
    <source>
        <dbReference type="SAM" id="SignalP"/>
    </source>
</evidence>
<feature type="signal peptide" evidence="2">
    <location>
        <begin position="1"/>
        <end position="22"/>
    </location>
</feature>
<evidence type="ECO:0000259" key="6">
    <source>
        <dbReference type="Pfam" id="PF24510"/>
    </source>
</evidence>
<accession>A0AAV6HCY7</accession>
<evidence type="ECO:0000259" key="5">
    <source>
        <dbReference type="Pfam" id="PF24509"/>
    </source>
</evidence>
<dbReference type="InterPro" id="IPR057642">
    <property type="entry name" value="TXNDC16_2nd"/>
</dbReference>
<gene>
    <name evidence="7" type="ORF">AALO_G00001040</name>
</gene>
<dbReference type="Gene3D" id="3.40.30.10">
    <property type="entry name" value="Glutaredoxin"/>
    <property type="match status" value="2"/>
</dbReference>
<name>A0AAV6HCY7_9TELE</name>
<feature type="domain" description="TXNDC16 second thioredoxin-like" evidence="5">
    <location>
        <begin position="131"/>
        <end position="252"/>
    </location>
</feature>
<keyword evidence="2" id="KW-0732">Signal</keyword>
<evidence type="ECO:0000259" key="3">
    <source>
        <dbReference type="Pfam" id="PF00085"/>
    </source>
</evidence>
<feature type="domain" description="Thioredoxin" evidence="3">
    <location>
        <begin position="406"/>
        <end position="506"/>
    </location>
</feature>
<reference evidence="7 8" key="1">
    <citation type="submission" date="2020-10" db="EMBL/GenBank/DDBJ databases">
        <title>Chromosome-scale genome assembly of the Allis shad, Alosa alosa.</title>
        <authorList>
            <person name="Margot Z."/>
            <person name="Christophe K."/>
            <person name="Cabau C."/>
            <person name="Louis A."/>
            <person name="Berthelot C."/>
            <person name="Parey E."/>
            <person name="Roest Crollius H."/>
            <person name="Montfort J."/>
            <person name="Robinson-Rechavi M."/>
            <person name="Bucao C."/>
            <person name="Bouchez O."/>
            <person name="Gislard M."/>
            <person name="Lluch J."/>
            <person name="Milhes M."/>
            <person name="Lampietro C."/>
            <person name="Lopez Roques C."/>
            <person name="Donnadieu C."/>
            <person name="Braasch I."/>
            <person name="Desvignes T."/>
            <person name="Postlethwait J."/>
            <person name="Bobe J."/>
            <person name="Guiguen Y."/>
        </authorList>
    </citation>
    <scope>NUCLEOTIDE SEQUENCE [LARGE SCALE GENOMIC DNA]</scope>
    <source>
        <strain evidence="7">M-15738</strain>
        <tissue evidence="7">Blood</tissue>
    </source>
</reference>
<dbReference type="InterPro" id="IPR040090">
    <property type="entry name" value="TXNDC16"/>
</dbReference>
<organism evidence="7 8">
    <name type="scientific">Alosa alosa</name>
    <name type="common">allis shad</name>
    <dbReference type="NCBI Taxonomy" id="278164"/>
    <lineage>
        <taxon>Eukaryota</taxon>
        <taxon>Metazoa</taxon>
        <taxon>Chordata</taxon>
        <taxon>Craniata</taxon>
        <taxon>Vertebrata</taxon>
        <taxon>Euteleostomi</taxon>
        <taxon>Actinopterygii</taxon>
        <taxon>Neopterygii</taxon>
        <taxon>Teleostei</taxon>
        <taxon>Clupei</taxon>
        <taxon>Clupeiformes</taxon>
        <taxon>Clupeoidei</taxon>
        <taxon>Clupeidae</taxon>
        <taxon>Alosa</taxon>
    </lineage>
</organism>
<dbReference type="PANTHER" id="PTHR22699:SF1">
    <property type="entry name" value="THIOREDOXIN DOMAIN-CONTAINING PROTEIN 16"/>
    <property type="match status" value="1"/>
</dbReference>
<protein>
    <recommendedName>
        <fullName evidence="9">Thioredoxin domain-containing protein</fullName>
    </recommendedName>
</protein>
<evidence type="ECO:0008006" key="9">
    <source>
        <dbReference type="Google" id="ProtNLM"/>
    </source>
</evidence>
<sequence length="863" mass="96495">MMRLISILLLTLCYWQAKRGAAANVSKMLELTRETFTERMLSGKFFFVYFGKQVNPTLELFLEQLELSAEALEDYGISVAKINCTKEDIPKYCGAEKLLKKACLFRGSEVLRSFDTDTVFDVNAIVSHILFTVLFNEVRYVHTPAELLSIERAAKGKTDVVFSHIQVLGLPEHRALMETAFVYGAKFQFVLTTGGPVLKHMGADDPASLQAGLWFLHCKEVMRAAEPCSHTAMRRPLTTLNIYAFLQLMEAPLLTEAWVDPAEVEVDYSHLQVPLLFLFTQAQTESLDRATAEALARSLRGEVGVVLVHRDSPDVQTPVTYNAAYRLSDMAAVKHVTFNNMEEVVTLFKEEVVTLFKEAVASVREEVAEEEDEDDEDQWTTLDVLDDEVAESVYRDRDQMLDLDPVLELTADTFTSALAQHDHLVVLFFIKWDAVSMAFLHSFVEVAESLEGLPDVALVSVDCGEWTDVCGAQQINSFPSVVEYHRGDGAQLYRGMMGSESLHRFILLSRLGSPLRLASSEEVRTFLEGGLDEPHGALTPVRALGAFSSRRDPGVSLFEEASKGLRGEVLLGMFVDTPAQNWARKLPVDLPALLVSRGSEGPTEVHSLQASSPRELITLIRSTTLDPFPELTVENLPQYLELQMPLLLLFVREEGLESSAALLEMRALLHAGHLQRYLPCWINLHRTPAGSSVLESYLGASPQLPALVLSQLRSGGEVFHFPPQRPLQSGSILQWLQGVERQDEEPAGVVPDERWGPSVPFFDFLSVMDEELPGYAAQRSPKAKTADGREEARPVRRTSAREEEEEEEEEKDHGSLTSLWFCLYGVLMGFPSLPHSQSTTLWKRHVSCEPVQAEPASLRLERR</sequence>
<dbReference type="SUPFAM" id="SSF52833">
    <property type="entry name" value="Thioredoxin-like"/>
    <property type="match status" value="2"/>
</dbReference>
<dbReference type="EMBL" id="JADWDJ010000001">
    <property type="protein sequence ID" value="KAG5285233.1"/>
    <property type="molecule type" value="Genomic_DNA"/>
</dbReference>
<dbReference type="PANTHER" id="PTHR22699">
    <property type="entry name" value="THIOREDOXIN DOMAIN-CONTAINING PROTEIN 16"/>
    <property type="match status" value="1"/>
</dbReference>
<proteinExistence type="predicted"/>
<feature type="domain" description="TXNDC16 third thioredoxin-like" evidence="6">
    <location>
        <begin position="253"/>
        <end position="343"/>
    </location>
</feature>
<dbReference type="Pfam" id="PF24510">
    <property type="entry name" value="TXNDC16_3rd"/>
    <property type="match status" value="1"/>
</dbReference>
<dbReference type="Pfam" id="PF24508">
    <property type="entry name" value="TXNDC16_N"/>
    <property type="match status" value="1"/>
</dbReference>
<dbReference type="Pfam" id="PF00085">
    <property type="entry name" value="Thioredoxin"/>
    <property type="match status" value="1"/>
</dbReference>
<comment type="caution">
    <text evidence="7">The sequence shown here is derived from an EMBL/GenBank/DDBJ whole genome shotgun (WGS) entry which is preliminary data.</text>
</comment>
<feature type="region of interest" description="Disordered" evidence="1">
    <location>
        <begin position="775"/>
        <end position="812"/>
    </location>
</feature>
<feature type="chain" id="PRO_5043742138" description="Thioredoxin domain-containing protein" evidence="2">
    <location>
        <begin position="23"/>
        <end position="863"/>
    </location>
</feature>
<dbReference type="CDD" id="cd02961">
    <property type="entry name" value="PDI_a_family"/>
    <property type="match status" value="1"/>
</dbReference>
<dbReference type="AlphaFoldDB" id="A0AAV6HCY7"/>
<feature type="domain" description="TXNDC16 N-terminal" evidence="4">
    <location>
        <begin position="27"/>
        <end position="130"/>
    </location>
</feature>
<keyword evidence="8" id="KW-1185">Reference proteome</keyword>
<evidence type="ECO:0000256" key="1">
    <source>
        <dbReference type="SAM" id="MobiDB-lite"/>
    </source>
</evidence>